<dbReference type="Proteomes" id="UP001219525">
    <property type="component" value="Unassembled WGS sequence"/>
</dbReference>
<accession>A0AAD6VRF4</accession>
<gene>
    <name evidence="1" type="ORF">GGX14DRAFT_559406</name>
</gene>
<evidence type="ECO:0000313" key="1">
    <source>
        <dbReference type="EMBL" id="KAJ7220615.1"/>
    </source>
</evidence>
<sequence>MLADLPEELLERILANAVVAKHPADDGAPRIVPLLVCRAFYRIVLPFVYHNVVLHTLAQSLAVLHTLRAHPALARSVRTLVIRAPGPADAEILRAMARAGGGLLALDITLPGTCKSGGAEPDAALLDALRELRSLRDLTVRKGAGTYLSQPAPRALLAALADAVASCPALVRPPAPPACLSLLLTPAQKTVALSFPLSADPALAPLVAALAAAPALHTFRTPLPSLWAPPLLAVSANPALAQICLGDDLPPRARTRGARDGEWGRRPVLGSSLCLHAARQHARLCELLLAGTTVIGWRDRGEYVQA</sequence>
<dbReference type="AlphaFoldDB" id="A0AAD6VRF4"/>
<protein>
    <recommendedName>
        <fullName evidence="3">F-box domain-containing protein</fullName>
    </recommendedName>
</protein>
<comment type="caution">
    <text evidence="1">The sequence shown here is derived from an EMBL/GenBank/DDBJ whole genome shotgun (WGS) entry which is preliminary data.</text>
</comment>
<evidence type="ECO:0000313" key="2">
    <source>
        <dbReference type="Proteomes" id="UP001219525"/>
    </source>
</evidence>
<proteinExistence type="predicted"/>
<organism evidence="1 2">
    <name type="scientific">Mycena pura</name>
    <dbReference type="NCBI Taxonomy" id="153505"/>
    <lineage>
        <taxon>Eukaryota</taxon>
        <taxon>Fungi</taxon>
        <taxon>Dikarya</taxon>
        <taxon>Basidiomycota</taxon>
        <taxon>Agaricomycotina</taxon>
        <taxon>Agaricomycetes</taxon>
        <taxon>Agaricomycetidae</taxon>
        <taxon>Agaricales</taxon>
        <taxon>Marasmiineae</taxon>
        <taxon>Mycenaceae</taxon>
        <taxon>Mycena</taxon>
    </lineage>
</organism>
<reference evidence="1" key="1">
    <citation type="submission" date="2023-03" db="EMBL/GenBank/DDBJ databases">
        <title>Massive genome expansion in bonnet fungi (Mycena s.s.) driven by repeated elements and novel gene families across ecological guilds.</title>
        <authorList>
            <consortium name="Lawrence Berkeley National Laboratory"/>
            <person name="Harder C.B."/>
            <person name="Miyauchi S."/>
            <person name="Viragh M."/>
            <person name="Kuo A."/>
            <person name="Thoen E."/>
            <person name="Andreopoulos B."/>
            <person name="Lu D."/>
            <person name="Skrede I."/>
            <person name="Drula E."/>
            <person name="Henrissat B."/>
            <person name="Morin E."/>
            <person name="Kohler A."/>
            <person name="Barry K."/>
            <person name="LaButti K."/>
            <person name="Morin E."/>
            <person name="Salamov A."/>
            <person name="Lipzen A."/>
            <person name="Mereny Z."/>
            <person name="Hegedus B."/>
            <person name="Baldrian P."/>
            <person name="Stursova M."/>
            <person name="Weitz H."/>
            <person name="Taylor A."/>
            <person name="Grigoriev I.V."/>
            <person name="Nagy L.G."/>
            <person name="Martin F."/>
            <person name="Kauserud H."/>
        </authorList>
    </citation>
    <scope>NUCLEOTIDE SEQUENCE</scope>
    <source>
        <strain evidence="1">9144</strain>
    </source>
</reference>
<keyword evidence="2" id="KW-1185">Reference proteome</keyword>
<evidence type="ECO:0008006" key="3">
    <source>
        <dbReference type="Google" id="ProtNLM"/>
    </source>
</evidence>
<name>A0AAD6VRF4_9AGAR</name>
<dbReference type="EMBL" id="JARJCW010000009">
    <property type="protein sequence ID" value="KAJ7220615.1"/>
    <property type="molecule type" value="Genomic_DNA"/>
</dbReference>